<keyword evidence="1" id="KW-1133">Transmembrane helix</keyword>
<gene>
    <name evidence="2" type="ORF">SAMN02745121_05612</name>
</gene>
<proteinExistence type="predicted"/>
<evidence type="ECO:0000256" key="1">
    <source>
        <dbReference type="SAM" id="Phobius"/>
    </source>
</evidence>
<evidence type="ECO:0000313" key="3">
    <source>
        <dbReference type="Proteomes" id="UP000199400"/>
    </source>
</evidence>
<reference evidence="3" key="1">
    <citation type="submission" date="2016-10" db="EMBL/GenBank/DDBJ databases">
        <authorList>
            <person name="Varghese N."/>
            <person name="Submissions S."/>
        </authorList>
    </citation>
    <scope>NUCLEOTIDE SEQUENCE [LARGE SCALE GENOMIC DNA]</scope>
    <source>
        <strain evidence="3">ATCC 25963</strain>
    </source>
</reference>
<dbReference type="STRING" id="54.SAMN02745121_05612"/>
<sequence length="75" mass="8453">MRWVRLSPLYFVASTAMLVWPLYPLLGDHIEPRVLGVPWSLAYVVLVILANTAVLVGLYLSRAVDDVEAEDERRG</sequence>
<organism evidence="2 3">
    <name type="scientific">Nannocystis exedens</name>
    <dbReference type="NCBI Taxonomy" id="54"/>
    <lineage>
        <taxon>Bacteria</taxon>
        <taxon>Pseudomonadati</taxon>
        <taxon>Myxococcota</taxon>
        <taxon>Polyangia</taxon>
        <taxon>Nannocystales</taxon>
        <taxon>Nannocystaceae</taxon>
        <taxon>Nannocystis</taxon>
    </lineage>
</organism>
<keyword evidence="3" id="KW-1185">Reference proteome</keyword>
<feature type="transmembrane region" description="Helical" evidence="1">
    <location>
        <begin position="7"/>
        <end position="26"/>
    </location>
</feature>
<keyword evidence="1" id="KW-0812">Transmembrane</keyword>
<accession>A0A1I2DMW9</accession>
<name>A0A1I2DMW9_9BACT</name>
<dbReference type="RefSeq" id="WP_096327320.1">
    <property type="nucleotide sequence ID" value="NZ_FOMX01000020.1"/>
</dbReference>
<protein>
    <submittedName>
        <fullName evidence="2">Uncharacterized protein</fullName>
    </submittedName>
</protein>
<feature type="transmembrane region" description="Helical" evidence="1">
    <location>
        <begin position="38"/>
        <end position="60"/>
    </location>
</feature>
<dbReference type="EMBL" id="FOMX01000020">
    <property type="protein sequence ID" value="SFE81613.1"/>
    <property type="molecule type" value="Genomic_DNA"/>
</dbReference>
<keyword evidence="1" id="KW-0472">Membrane</keyword>
<evidence type="ECO:0000313" key="2">
    <source>
        <dbReference type="EMBL" id="SFE81613.1"/>
    </source>
</evidence>
<dbReference type="Proteomes" id="UP000199400">
    <property type="component" value="Unassembled WGS sequence"/>
</dbReference>
<dbReference type="AlphaFoldDB" id="A0A1I2DMW9"/>
<dbReference type="OrthoDB" id="3628949at2"/>